<protein>
    <submittedName>
        <fullName evidence="2">Uncharacterized protein</fullName>
    </submittedName>
</protein>
<sequence length="338" mass="36321">KRKGDTGSGKDSASGHSAPNSKASATNSTVSTQPQAEKSKVPDEWRVIFDEATRNGYRIPPPTVILKLAELRDDCITSFRAAQQKVQKAAQRKEAFEQTLSTGEIPSVVSSNVRIPPVQVGPNAFGVELEPALAEAKEIAEKDIRTAVASSTKYLSELYTSILTAVRLLVHVPTVAENFATRIKAYGDTVIRDGGGSDPTIWDELYVQLKAALVSELEMLNFDRVAIIARKAEGDESRAAAVSTARAKAEMSATTRPVEEIINEKLGAARESLKKEMAAMFQQQKKSGPDAPSSSRARSSAKPQQQTSASASTSKAGYKPKQKANEKETDGTKATGKK</sequence>
<dbReference type="AlphaFoldDB" id="A0AAW0E5N6"/>
<feature type="non-terminal residue" evidence="2">
    <location>
        <position position="1"/>
    </location>
</feature>
<gene>
    <name evidence="3" type="ORF">R3P38DRAFT_2444228</name>
    <name evidence="2" type="ORF">R3P38DRAFT_2448315</name>
</gene>
<feature type="non-terminal residue" evidence="2">
    <location>
        <position position="338"/>
    </location>
</feature>
<organism evidence="2 4">
    <name type="scientific">Favolaschia claudopus</name>
    <dbReference type="NCBI Taxonomy" id="2862362"/>
    <lineage>
        <taxon>Eukaryota</taxon>
        <taxon>Fungi</taxon>
        <taxon>Dikarya</taxon>
        <taxon>Basidiomycota</taxon>
        <taxon>Agaricomycotina</taxon>
        <taxon>Agaricomycetes</taxon>
        <taxon>Agaricomycetidae</taxon>
        <taxon>Agaricales</taxon>
        <taxon>Marasmiineae</taxon>
        <taxon>Mycenaceae</taxon>
        <taxon>Favolaschia</taxon>
    </lineage>
</organism>
<feature type="region of interest" description="Disordered" evidence="1">
    <location>
        <begin position="277"/>
        <end position="338"/>
    </location>
</feature>
<dbReference type="EMBL" id="JAWWNJ010000003">
    <property type="protein sequence ID" value="KAK7059661.1"/>
    <property type="molecule type" value="Genomic_DNA"/>
</dbReference>
<feature type="compositionally biased region" description="Polar residues" evidence="1">
    <location>
        <begin position="9"/>
        <end position="36"/>
    </location>
</feature>
<comment type="caution">
    <text evidence="2">The sequence shown here is derived from an EMBL/GenBank/DDBJ whole genome shotgun (WGS) entry which is preliminary data.</text>
</comment>
<evidence type="ECO:0000313" key="2">
    <source>
        <dbReference type="EMBL" id="KAK7059661.1"/>
    </source>
</evidence>
<feature type="compositionally biased region" description="Low complexity" evidence="1">
    <location>
        <begin position="293"/>
        <end position="316"/>
    </location>
</feature>
<name>A0AAW0E5N6_9AGAR</name>
<dbReference type="Proteomes" id="UP001362999">
    <property type="component" value="Unassembled WGS sequence"/>
</dbReference>
<evidence type="ECO:0000256" key="1">
    <source>
        <dbReference type="SAM" id="MobiDB-lite"/>
    </source>
</evidence>
<proteinExistence type="predicted"/>
<evidence type="ECO:0000313" key="4">
    <source>
        <dbReference type="Proteomes" id="UP001362999"/>
    </source>
</evidence>
<feature type="region of interest" description="Disordered" evidence="1">
    <location>
        <begin position="1"/>
        <end position="42"/>
    </location>
</feature>
<accession>A0AAW0E5N6</accession>
<reference evidence="2 4" key="1">
    <citation type="journal article" date="2024" name="J Genomics">
        <title>Draft genome sequencing and assembly of Favolaschia claudopus CIRM-BRFM 2984 isolated from oak limbs.</title>
        <authorList>
            <person name="Navarro D."/>
            <person name="Drula E."/>
            <person name="Chaduli D."/>
            <person name="Cazenave R."/>
            <person name="Ahrendt S."/>
            <person name="Wang J."/>
            <person name="Lipzen A."/>
            <person name="Daum C."/>
            <person name="Barry K."/>
            <person name="Grigoriev I.V."/>
            <person name="Favel A."/>
            <person name="Rosso M.N."/>
            <person name="Martin F."/>
        </authorList>
    </citation>
    <scope>NUCLEOTIDE SEQUENCE [LARGE SCALE GENOMIC DNA]</scope>
    <source>
        <strain evidence="2 4">CIRM-BRFM 2984</strain>
    </source>
</reference>
<evidence type="ECO:0000313" key="3">
    <source>
        <dbReference type="EMBL" id="KAK7059662.1"/>
    </source>
</evidence>
<dbReference type="EMBL" id="JAWWNJ010000003">
    <property type="protein sequence ID" value="KAK7059662.1"/>
    <property type="molecule type" value="Genomic_DNA"/>
</dbReference>
<keyword evidence="4" id="KW-1185">Reference proteome</keyword>